<feature type="region of interest" description="Disordered" evidence="1">
    <location>
        <begin position="1"/>
        <end position="30"/>
    </location>
</feature>
<dbReference type="AlphaFoldDB" id="A0A7J8CHU1"/>
<protein>
    <submittedName>
        <fullName evidence="2">Uncharacterized protein</fullName>
    </submittedName>
</protein>
<keyword evidence="3" id="KW-1185">Reference proteome</keyword>
<feature type="region of interest" description="Disordered" evidence="1">
    <location>
        <begin position="127"/>
        <end position="187"/>
    </location>
</feature>
<gene>
    <name evidence="2" type="ORF">HJG63_008991</name>
</gene>
<accession>A0A7J8CHU1</accession>
<evidence type="ECO:0000313" key="3">
    <source>
        <dbReference type="Proteomes" id="UP000593571"/>
    </source>
</evidence>
<feature type="compositionally biased region" description="Polar residues" evidence="1">
    <location>
        <begin position="159"/>
        <end position="172"/>
    </location>
</feature>
<feature type="compositionally biased region" description="Basic and acidic residues" evidence="1">
    <location>
        <begin position="141"/>
        <end position="153"/>
    </location>
</feature>
<feature type="region of interest" description="Disordered" evidence="1">
    <location>
        <begin position="51"/>
        <end position="111"/>
    </location>
</feature>
<sequence length="187" mass="19799">MEENPQRRAHTSNLPPKLCGAAQSAASPADRCALLPGPPAAKGKLMSAAGAFSFAPGRPPNPSVPKRRGEPRLADTCGRGPADPQEPGRRASRWQDRDCRGSSGGGTRGDSLLGIFLLEGTAPSKADVRVCRPSSLASAQRHAEHSPEIRQQGREQQPIFKTTSQPPRSLSVPSRVAHGSQRCCALQ</sequence>
<evidence type="ECO:0000313" key="2">
    <source>
        <dbReference type="EMBL" id="KAF6410435.1"/>
    </source>
</evidence>
<organism evidence="2 3">
    <name type="scientific">Rousettus aegyptiacus</name>
    <name type="common">Egyptian fruit bat</name>
    <name type="synonym">Pteropus aegyptiacus</name>
    <dbReference type="NCBI Taxonomy" id="9407"/>
    <lineage>
        <taxon>Eukaryota</taxon>
        <taxon>Metazoa</taxon>
        <taxon>Chordata</taxon>
        <taxon>Craniata</taxon>
        <taxon>Vertebrata</taxon>
        <taxon>Euteleostomi</taxon>
        <taxon>Mammalia</taxon>
        <taxon>Eutheria</taxon>
        <taxon>Laurasiatheria</taxon>
        <taxon>Chiroptera</taxon>
        <taxon>Yinpterochiroptera</taxon>
        <taxon>Pteropodoidea</taxon>
        <taxon>Pteropodidae</taxon>
        <taxon>Rousettinae</taxon>
        <taxon>Rousettus</taxon>
    </lineage>
</organism>
<proteinExistence type="predicted"/>
<feature type="compositionally biased region" description="Basic and acidic residues" evidence="1">
    <location>
        <begin position="86"/>
        <end position="100"/>
    </location>
</feature>
<name>A0A7J8CHU1_ROUAE</name>
<reference evidence="2 3" key="1">
    <citation type="journal article" date="2020" name="Nature">
        <title>Six reference-quality genomes reveal evolution of bat adaptations.</title>
        <authorList>
            <person name="Jebb D."/>
            <person name="Huang Z."/>
            <person name="Pippel M."/>
            <person name="Hughes G.M."/>
            <person name="Lavrichenko K."/>
            <person name="Devanna P."/>
            <person name="Winkler S."/>
            <person name="Jermiin L.S."/>
            <person name="Skirmuntt E.C."/>
            <person name="Katzourakis A."/>
            <person name="Burkitt-Gray L."/>
            <person name="Ray D.A."/>
            <person name="Sullivan K.A.M."/>
            <person name="Roscito J.G."/>
            <person name="Kirilenko B.M."/>
            <person name="Davalos L.M."/>
            <person name="Corthals A.P."/>
            <person name="Power M.L."/>
            <person name="Jones G."/>
            <person name="Ransome R.D."/>
            <person name="Dechmann D.K.N."/>
            <person name="Locatelli A.G."/>
            <person name="Puechmaille S.J."/>
            <person name="Fedrigo O."/>
            <person name="Jarvis E.D."/>
            <person name="Hiller M."/>
            <person name="Vernes S.C."/>
            <person name="Myers E.W."/>
            <person name="Teeling E.C."/>
        </authorList>
    </citation>
    <scope>NUCLEOTIDE SEQUENCE [LARGE SCALE GENOMIC DNA]</scope>
    <source>
        <strain evidence="2">MRouAeg1</strain>
        <tissue evidence="2">Muscle</tissue>
    </source>
</reference>
<dbReference type="EMBL" id="JACASE010000014">
    <property type="protein sequence ID" value="KAF6410435.1"/>
    <property type="molecule type" value="Genomic_DNA"/>
</dbReference>
<evidence type="ECO:0000256" key="1">
    <source>
        <dbReference type="SAM" id="MobiDB-lite"/>
    </source>
</evidence>
<dbReference type="Proteomes" id="UP000593571">
    <property type="component" value="Unassembled WGS sequence"/>
</dbReference>
<comment type="caution">
    <text evidence="2">The sequence shown here is derived from an EMBL/GenBank/DDBJ whole genome shotgun (WGS) entry which is preliminary data.</text>
</comment>